<gene>
    <name evidence="3" type="ORF">MSNKSG1_02098</name>
</gene>
<evidence type="ECO:0000313" key="4">
    <source>
        <dbReference type="Proteomes" id="UP000011960"/>
    </source>
</evidence>
<dbReference type="InterPro" id="IPR000182">
    <property type="entry name" value="GNAT_dom"/>
</dbReference>
<comment type="caution">
    <text evidence="3">The sequence shown here is derived from an EMBL/GenBank/DDBJ whole genome shotgun (WGS) entry which is preliminary data.</text>
</comment>
<dbReference type="PATRIC" id="fig|1288826.3.peg.405"/>
<evidence type="ECO:0000313" key="3">
    <source>
        <dbReference type="EMBL" id="EMP57374.1"/>
    </source>
</evidence>
<dbReference type="InterPro" id="IPR016181">
    <property type="entry name" value="Acyl_CoA_acyltransferase"/>
</dbReference>
<name>M7CW74_9GAMM</name>
<proteinExistence type="predicted"/>
<dbReference type="STRING" id="1288826.MSNKSG1_02098"/>
<dbReference type="EMBL" id="APAT01000005">
    <property type="protein sequence ID" value="EMP57374.1"/>
    <property type="molecule type" value="Genomic_DNA"/>
</dbReference>
<sequence length="94" mass="10536">MWVAEMDGAIAGWLHAFAALRVGVPPFIEIGGLVVKPDCRRAKIGSGLVQKATAWAEAEGMKLRVRCNSEREPSHRFYEALGFELLKQQHVFER</sequence>
<keyword evidence="4" id="KW-1185">Reference proteome</keyword>
<dbReference type="PROSITE" id="PS51186">
    <property type="entry name" value="GNAT"/>
    <property type="match status" value="1"/>
</dbReference>
<dbReference type="PANTHER" id="PTHR13947">
    <property type="entry name" value="GNAT FAMILY N-ACETYLTRANSFERASE"/>
    <property type="match status" value="1"/>
</dbReference>
<dbReference type="AlphaFoldDB" id="M7CW74"/>
<evidence type="ECO:0000259" key="2">
    <source>
        <dbReference type="PROSITE" id="PS51186"/>
    </source>
</evidence>
<dbReference type="Proteomes" id="UP000011960">
    <property type="component" value="Unassembled WGS sequence"/>
</dbReference>
<dbReference type="InterPro" id="IPR050769">
    <property type="entry name" value="NAT_camello-type"/>
</dbReference>
<feature type="domain" description="N-acetyltransferase" evidence="2">
    <location>
        <begin position="1"/>
        <end position="94"/>
    </location>
</feature>
<dbReference type="GO" id="GO:0008080">
    <property type="term" value="F:N-acetyltransferase activity"/>
    <property type="evidence" value="ECO:0007669"/>
    <property type="project" value="InterPro"/>
</dbReference>
<dbReference type="Pfam" id="PF00583">
    <property type="entry name" value="Acetyltransf_1"/>
    <property type="match status" value="1"/>
</dbReference>
<organism evidence="3 4">
    <name type="scientific">Marinobacter santoriniensis NKSG1</name>
    <dbReference type="NCBI Taxonomy" id="1288826"/>
    <lineage>
        <taxon>Bacteria</taxon>
        <taxon>Pseudomonadati</taxon>
        <taxon>Pseudomonadota</taxon>
        <taxon>Gammaproteobacteria</taxon>
        <taxon>Pseudomonadales</taxon>
        <taxon>Marinobacteraceae</taxon>
        <taxon>Marinobacter</taxon>
    </lineage>
</organism>
<dbReference type="PANTHER" id="PTHR13947:SF37">
    <property type="entry name" value="LD18367P"/>
    <property type="match status" value="1"/>
</dbReference>
<reference evidence="3 4" key="1">
    <citation type="journal article" date="2013" name="Genome Announc.">
        <title>Genome Sequence of Hydrothermal Arsenic-Respiring Bacterium Marinobacter santoriniensis NKSG1T.</title>
        <authorList>
            <person name="Handley K.M."/>
            <person name="Upton M."/>
            <person name="Beatson S.A."/>
            <person name="Hery M."/>
            <person name="Lloyd J.R."/>
        </authorList>
    </citation>
    <scope>NUCLEOTIDE SEQUENCE [LARGE SCALE GENOMIC DNA]</scope>
    <source>
        <strain evidence="3 4">NKSG1</strain>
    </source>
</reference>
<keyword evidence="1" id="KW-0808">Transferase</keyword>
<protein>
    <recommendedName>
        <fullName evidence="2">N-acetyltransferase domain-containing protein</fullName>
    </recommendedName>
</protein>
<evidence type="ECO:0000256" key="1">
    <source>
        <dbReference type="ARBA" id="ARBA00022679"/>
    </source>
</evidence>
<accession>M7CW74</accession>
<dbReference type="CDD" id="cd04301">
    <property type="entry name" value="NAT_SF"/>
    <property type="match status" value="1"/>
</dbReference>
<dbReference type="SUPFAM" id="SSF55729">
    <property type="entry name" value="Acyl-CoA N-acyltransferases (Nat)"/>
    <property type="match status" value="1"/>
</dbReference>
<dbReference type="Gene3D" id="3.40.630.30">
    <property type="match status" value="1"/>
</dbReference>
<dbReference type="eggNOG" id="COG0456">
    <property type="taxonomic scope" value="Bacteria"/>
</dbReference>